<proteinExistence type="predicted"/>
<keyword evidence="5" id="KW-0274">FAD</keyword>
<dbReference type="CDD" id="cd00207">
    <property type="entry name" value="fer2"/>
    <property type="match status" value="1"/>
</dbReference>
<dbReference type="Gene3D" id="3.10.20.30">
    <property type="match status" value="1"/>
</dbReference>
<keyword evidence="13" id="KW-1185">Reference proteome</keyword>
<dbReference type="InterPro" id="IPR008333">
    <property type="entry name" value="Cbr1-like_FAD-bd_dom"/>
</dbReference>
<evidence type="ECO:0000256" key="5">
    <source>
        <dbReference type="ARBA" id="ARBA00022827"/>
    </source>
</evidence>
<evidence type="ECO:0000313" key="13">
    <source>
        <dbReference type="Proteomes" id="UP000467214"/>
    </source>
</evidence>
<dbReference type="InterPro" id="IPR017938">
    <property type="entry name" value="Riboflavin_synthase-like_b-brl"/>
</dbReference>
<dbReference type="Pfam" id="PF00175">
    <property type="entry name" value="NAD_binding_1"/>
    <property type="match status" value="1"/>
</dbReference>
<evidence type="ECO:0000256" key="8">
    <source>
        <dbReference type="ARBA" id="ARBA00023014"/>
    </source>
</evidence>
<dbReference type="InterPro" id="IPR001041">
    <property type="entry name" value="2Fe-2S_ferredoxin-type"/>
</dbReference>
<comment type="caution">
    <text evidence="12">The sequence shown here is derived from an EMBL/GenBank/DDBJ whole genome shotgun (WGS) entry which is preliminary data.</text>
</comment>
<dbReference type="GO" id="GO:0046872">
    <property type="term" value="F:metal ion binding"/>
    <property type="evidence" value="ECO:0007669"/>
    <property type="project" value="UniProtKB-KW"/>
</dbReference>
<dbReference type="InterPro" id="IPR012675">
    <property type="entry name" value="Beta-grasp_dom_sf"/>
</dbReference>
<name>A0A845BQT8_9NEIS</name>
<dbReference type="InterPro" id="IPR006058">
    <property type="entry name" value="2Fe2S_fd_BS"/>
</dbReference>
<dbReference type="AlphaFoldDB" id="A0A845BQT8"/>
<evidence type="ECO:0000313" key="12">
    <source>
        <dbReference type="EMBL" id="MXR37528.1"/>
    </source>
</evidence>
<organism evidence="12 13">
    <name type="scientific">Craterilacuibacter sinensis</name>
    <dbReference type="NCBI Taxonomy" id="2686017"/>
    <lineage>
        <taxon>Bacteria</taxon>
        <taxon>Pseudomonadati</taxon>
        <taxon>Pseudomonadota</taxon>
        <taxon>Betaproteobacteria</taxon>
        <taxon>Neisseriales</taxon>
        <taxon>Neisseriaceae</taxon>
        <taxon>Craterilacuibacter</taxon>
    </lineage>
</organism>
<dbReference type="GO" id="GO:0051537">
    <property type="term" value="F:2 iron, 2 sulfur cluster binding"/>
    <property type="evidence" value="ECO:0007669"/>
    <property type="project" value="UniProtKB-KW"/>
</dbReference>
<dbReference type="InterPro" id="IPR039261">
    <property type="entry name" value="FNR_nucleotide-bd"/>
</dbReference>
<dbReference type="Pfam" id="PF00970">
    <property type="entry name" value="FAD_binding_6"/>
    <property type="match status" value="1"/>
</dbReference>
<accession>A0A845BQT8</accession>
<gene>
    <name evidence="12" type="ORF">GQF02_11125</name>
</gene>
<dbReference type="InterPro" id="IPR036010">
    <property type="entry name" value="2Fe-2S_ferredoxin-like_sf"/>
</dbReference>
<dbReference type="GO" id="GO:0050660">
    <property type="term" value="F:flavin adenine dinucleotide binding"/>
    <property type="evidence" value="ECO:0007669"/>
    <property type="project" value="TreeGrafter"/>
</dbReference>
<dbReference type="PROSITE" id="PS51384">
    <property type="entry name" value="FAD_FR"/>
    <property type="match status" value="1"/>
</dbReference>
<evidence type="ECO:0000256" key="3">
    <source>
        <dbReference type="ARBA" id="ARBA00022714"/>
    </source>
</evidence>
<dbReference type="InterPro" id="IPR001709">
    <property type="entry name" value="Flavoprot_Pyr_Nucl_cyt_Rdtase"/>
</dbReference>
<dbReference type="Proteomes" id="UP000467214">
    <property type="component" value="Unassembled WGS sequence"/>
</dbReference>
<keyword evidence="7" id="KW-0408">Iron</keyword>
<evidence type="ECO:0000259" key="10">
    <source>
        <dbReference type="PROSITE" id="PS51085"/>
    </source>
</evidence>
<dbReference type="InterPro" id="IPR001433">
    <property type="entry name" value="OxRdtase_FAD/NAD-bd"/>
</dbReference>
<dbReference type="SUPFAM" id="SSF54292">
    <property type="entry name" value="2Fe-2S ferredoxin-like"/>
    <property type="match status" value="1"/>
</dbReference>
<reference evidence="12 13" key="1">
    <citation type="submission" date="2019-12" db="EMBL/GenBank/DDBJ databases">
        <title>Neisseriaceae gen. nov. sp. Genome sequencing and assembly.</title>
        <authorList>
            <person name="Liu Z."/>
            <person name="Li A."/>
        </authorList>
    </citation>
    <scope>NUCLEOTIDE SEQUENCE [LARGE SCALE GENOMIC DNA]</scope>
    <source>
        <strain evidence="12 13">B2N2-7</strain>
    </source>
</reference>
<dbReference type="Gene3D" id="3.40.50.80">
    <property type="entry name" value="Nucleotide-binding domain of ferredoxin-NADP reductase (FNR) module"/>
    <property type="match status" value="1"/>
</dbReference>
<dbReference type="InterPro" id="IPR050415">
    <property type="entry name" value="MRET"/>
</dbReference>
<keyword evidence="3" id="KW-0001">2Fe-2S</keyword>
<dbReference type="PANTHER" id="PTHR47354:SF8">
    <property type="entry name" value="1,2-PHENYLACETYL-COA EPOXIDASE, SUBUNIT E"/>
    <property type="match status" value="1"/>
</dbReference>
<dbReference type="PRINTS" id="PR00409">
    <property type="entry name" value="PHDIOXRDTASE"/>
</dbReference>
<evidence type="ECO:0000256" key="9">
    <source>
        <dbReference type="ARBA" id="ARBA00034078"/>
    </source>
</evidence>
<feature type="domain" description="2Fe-2S ferredoxin-type" evidence="10">
    <location>
        <begin position="251"/>
        <end position="340"/>
    </location>
</feature>
<keyword evidence="8" id="KW-0411">Iron-sulfur</keyword>
<dbReference type="PROSITE" id="PS00197">
    <property type="entry name" value="2FE2S_FER_1"/>
    <property type="match status" value="1"/>
</dbReference>
<comment type="cofactor">
    <cofactor evidence="1">
        <name>FAD</name>
        <dbReference type="ChEBI" id="CHEBI:57692"/>
    </cofactor>
</comment>
<dbReference type="GO" id="GO:0016491">
    <property type="term" value="F:oxidoreductase activity"/>
    <property type="evidence" value="ECO:0007669"/>
    <property type="project" value="UniProtKB-KW"/>
</dbReference>
<protein>
    <submittedName>
        <fullName evidence="12">2Fe-2S iron-sulfur cluster binding domain-containing protein</fullName>
    </submittedName>
</protein>
<dbReference type="PRINTS" id="PR00371">
    <property type="entry name" value="FPNCR"/>
</dbReference>
<evidence type="ECO:0000256" key="4">
    <source>
        <dbReference type="ARBA" id="ARBA00022723"/>
    </source>
</evidence>
<evidence type="ECO:0000256" key="1">
    <source>
        <dbReference type="ARBA" id="ARBA00001974"/>
    </source>
</evidence>
<dbReference type="Pfam" id="PF00111">
    <property type="entry name" value="Fer2"/>
    <property type="match status" value="1"/>
</dbReference>
<dbReference type="SUPFAM" id="SSF63380">
    <property type="entry name" value="Riboflavin synthase domain-like"/>
    <property type="match status" value="1"/>
</dbReference>
<dbReference type="Gene3D" id="2.40.30.10">
    <property type="entry name" value="Translation factors"/>
    <property type="match status" value="1"/>
</dbReference>
<dbReference type="EMBL" id="WSSB01000009">
    <property type="protein sequence ID" value="MXR37528.1"/>
    <property type="molecule type" value="Genomic_DNA"/>
</dbReference>
<evidence type="ECO:0000259" key="11">
    <source>
        <dbReference type="PROSITE" id="PS51384"/>
    </source>
</evidence>
<dbReference type="PANTHER" id="PTHR47354">
    <property type="entry name" value="NADH OXIDOREDUCTASE HCR"/>
    <property type="match status" value="1"/>
</dbReference>
<sequence>MSHYHTLSVERVIDETHDSKSIVFKVPPALGETFRYASGQFLTLRIPHPDGVLPRCYSLSSCPGIDDALKVTVKRVRDGRASNWLCDEIKAGDTLQVMAPAGVFTCKHPQQDLLLFAGGSGITPVFSIAKSALLHGKGRVLLVYANRDERSVIFHDELRRLSGDYPARLSVIHWLDSVQGVPSAEQLGALARHLPEAEAFICGPAPFMDAAEAALAGLGLARGRVHIERFVSLPGENEAAVIEAGSGPAEVSLSVTLDGETWRMATHGGETLLDAMDKAGMRAPHSCRVGGCASCMCRVTEGEVKLLANTALDEADLADGWTLACQAVPMSASVVVAFPD</sequence>
<evidence type="ECO:0000256" key="7">
    <source>
        <dbReference type="ARBA" id="ARBA00023004"/>
    </source>
</evidence>
<dbReference type="SUPFAM" id="SSF52343">
    <property type="entry name" value="Ferredoxin reductase-like, C-terminal NADP-linked domain"/>
    <property type="match status" value="1"/>
</dbReference>
<dbReference type="InterPro" id="IPR017927">
    <property type="entry name" value="FAD-bd_FR_type"/>
</dbReference>
<dbReference type="CDD" id="cd06214">
    <property type="entry name" value="PA_degradation_oxidoreductase_like"/>
    <property type="match status" value="1"/>
</dbReference>
<keyword evidence="6" id="KW-0560">Oxidoreductase</keyword>
<keyword evidence="2" id="KW-0285">Flavoprotein</keyword>
<evidence type="ECO:0000256" key="2">
    <source>
        <dbReference type="ARBA" id="ARBA00022630"/>
    </source>
</evidence>
<feature type="domain" description="FAD-binding FR-type" evidence="11">
    <location>
        <begin position="2"/>
        <end position="107"/>
    </location>
</feature>
<dbReference type="RefSeq" id="WP_160797164.1">
    <property type="nucleotide sequence ID" value="NZ_WSSB01000009.1"/>
</dbReference>
<dbReference type="PROSITE" id="PS51085">
    <property type="entry name" value="2FE2S_FER_2"/>
    <property type="match status" value="1"/>
</dbReference>
<keyword evidence="4" id="KW-0479">Metal-binding</keyword>
<evidence type="ECO:0000256" key="6">
    <source>
        <dbReference type="ARBA" id="ARBA00023002"/>
    </source>
</evidence>
<comment type="cofactor">
    <cofactor evidence="9">
        <name>[2Fe-2S] cluster</name>
        <dbReference type="ChEBI" id="CHEBI:190135"/>
    </cofactor>
</comment>